<accession>A0A382LX28</accession>
<proteinExistence type="predicted"/>
<evidence type="ECO:0000313" key="1">
    <source>
        <dbReference type="EMBL" id="SVC41299.1"/>
    </source>
</evidence>
<protein>
    <submittedName>
        <fullName evidence="1">Uncharacterized protein</fullName>
    </submittedName>
</protein>
<sequence length="66" mass="7048">MVRTLNPNIARRPTLLIIKLALVFSLTVTTVLVGITLAQTADPPWAELTSGGRKATSQNFEATGVI</sequence>
<gene>
    <name evidence="1" type="ORF">METZ01_LOCUS294153</name>
</gene>
<reference evidence="1" key="1">
    <citation type="submission" date="2018-05" db="EMBL/GenBank/DDBJ databases">
        <authorList>
            <person name="Lanie J.A."/>
            <person name="Ng W.-L."/>
            <person name="Kazmierczak K.M."/>
            <person name="Andrzejewski T.M."/>
            <person name="Davidsen T.M."/>
            <person name="Wayne K.J."/>
            <person name="Tettelin H."/>
            <person name="Glass J.I."/>
            <person name="Rusch D."/>
            <person name="Podicherti R."/>
            <person name="Tsui H.-C.T."/>
            <person name="Winkler M.E."/>
        </authorList>
    </citation>
    <scope>NUCLEOTIDE SEQUENCE</scope>
</reference>
<dbReference type="AlphaFoldDB" id="A0A382LX28"/>
<dbReference type="EMBL" id="UINC01089863">
    <property type="protein sequence ID" value="SVC41299.1"/>
    <property type="molecule type" value="Genomic_DNA"/>
</dbReference>
<organism evidence="1">
    <name type="scientific">marine metagenome</name>
    <dbReference type="NCBI Taxonomy" id="408172"/>
    <lineage>
        <taxon>unclassified sequences</taxon>
        <taxon>metagenomes</taxon>
        <taxon>ecological metagenomes</taxon>
    </lineage>
</organism>
<name>A0A382LX28_9ZZZZ</name>